<comment type="caution">
    <text evidence="1">The sequence shown here is derived from an EMBL/GenBank/DDBJ whole genome shotgun (WGS) entry which is preliminary data.</text>
</comment>
<name>A0ACC2B7L2_DIPCM</name>
<gene>
    <name evidence="1" type="ORF">O6H91_17G065400</name>
</gene>
<evidence type="ECO:0000313" key="1">
    <source>
        <dbReference type="EMBL" id="KAJ7525771.1"/>
    </source>
</evidence>
<evidence type="ECO:0000313" key="2">
    <source>
        <dbReference type="Proteomes" id="UP001162992"/>
    </source>
</evidence>
<protein>
    <submittedName>
        <fullName evidence="1">Uncharacterized protein</fullName>
    </submittedName>
</protein>
<reference evidence="2" key="1">
    <citation type="journal article" date="2024" name="Proc. Natl. Acad. Sci. U.S.A.">
        <title>Extraordinary preservation of gene collinearity over three hundred million years revealed in homosporous lycophytes.</title>
        <authorList>
            <person name="Li C."/>
            <person name="Wickell D."/>
            <person name="Kuo L.Y."/>
            <person name="Chen X."/>
            <person name="Nie B."/>
            <person name="Liao X."/>
            <person name="Peng D."/>
            <person name="Ji J."/>
            <person name="Jenkins J."/>
            <person name="Williams M."/>
            <person name="Shu S."/>
            <person name="Plott C."/>
            <person name="Barry K."/>
            <person name="Rajasekar S."/>
            <person name="Grimwood J."/>
            <person name="Han X."/>
            <person name="Sun S."/>
            <person name="Hou Z."/>
            <person name="He W."/>
            <person name="Dai G."/>
            <person name="Sun C."/>
            <person name="Schmutz J."/>
            <person name="Leebens-Mack J.H."/>
            <person name="Li F.W."/>
            <person name="Wang L."/>
        </authorList>
    </citation>
    <scope>NUCLEOTIDE SEQUENCE [LARGE SCALE GENOMIC DNA]</scope>
    <source>
        <strain evidence="2">cv. PW_Plant_1</strain>
    </source>
</reference>
<keyword evidence="2" id="KW-1185">Reference proteome</keyword>
<dbReference type="EMBL" id="CM055108">
    <property type="protein sequence ID" value="KAJ7525771.1"/>
    <property type="molecule type" value="Genomic_DNA"/>
</dbReference>
<accession>A0ACC2B7L2</accession>
<sequence length="437" mass="47226">MMSASRKTLHNALPFLSSGKQLIKCSNRRIGSVAGKEERRSFGKGKRWVALWGNGDYGRLGLSVPASKWQPTLCTSLEDHQPSAIACGGAHTLILTDEGRVFATGLNKYGQLGVPLDTHYTLEPMEVEDLPGRCIHVAAGDHHSAAICEGGDTYTWGSNVQGQLGLGKTVQTHEWKPQRVESLNGICLKMMALGSQHSLGLTEDGDVLSWGCGQNGRLGHGQVPNIFGFLQNMSEFSPRTIKSLEDKKVQNVSAGLMHSACVDEHGIVYTFGQGRLNQLGLGSDRDSPEPLPVSALPSVLEVACGGYHTGAVTRYGDLYMWGSNEYGCLGFGYKQDDYALVPKKVEGSLALSCISQVACGWKHTAVLTGGRIFTWGWGGSQGTFSTDGFSSGGQLGHGDEFDYFEPHLVNLQIFRKHMYAHCISCGFNHTGAILEEI</sequence>
<dbReference type="Proteomes" id="UP001162992">
    <property type="component" value="Chromosome 17"/>
</dbReference>
<organism evidence="1 2">
    <name type="scientific">Diphasiastrum complanatum</name>
    <name type="common">Issler's clubmoss</name>
    <name type="synonym">Lycopodium complanatum</name>
    <dbReference type="NCBI Taxonomy" id="34168"/>
    <lineage>
        <taxon>Eukaryota</taxon>
        <taxon>Viridiplantae</taxon>
        <taxon>Streptophyta</taxon>
        <taxon>Embryophyta</taxon>
        <taxon>Tracheophyta</taxon>
        <taxon>Lycopodiopsida</taxon>
        <taxon>Lycopodiales</taxon>
        <taxon>Lycopodiaceae</taxon>
        <taxon>Lycopodioideae</taxon>
        <taxon>Diphasiastrum</taxon>
    </lineage>
</organism>
<proteinExistence type="predicted"/>